<evidence type="ECO:0000313" key="3">
    <source>
        <dbReference type="EMBL" id="PUA32654.1"/>
    </source>
</evidence>
<dbReference type="SUPFAM" id="SSF46785">
    <property type="entry name" value="Winged helix' DNA-binding domain"/>
    <property type="match status" value="1"/>
</dbReference>
<proteinExistence type="predicted"/>
<feature type="transmembrane region" description="Helical" evidence="1">
    <location>
        <begin position="104"/>
        <end position="126"/>
    </location>
</feature>
<dbReference type="Pfam" id="PF22662">
    <property type="entry name" value="Csa3_N"/>
    <property type="match status" value="1"/>
</dbReference>
<keyword evidence="1" id="KW-0472">Membrane</keyword>
<sequence>MAMGGRAVFINVGFDPTASLDIVSAMTLSSGDLLVAVYPKSGDEVSRLRSEHARSQINNHVSMLRALGRNIEYRELELDLKDIVKSIDVFLDFLKGVKREGRTVYFELTGGVRTITVIMVLISVWFPNFVDELTFIVEVTRERVSLPVISPLEISKGRVKDILKIMSSCSSVRRKDLCNELRVSESSVSRAISFLKRRKIVDEKLRVVSLNEKFRALSSIFKHFGDCFQIREK</sequence>
<dbReference type="Proteomes" id="UP000244066">
    <property type="component" value="Unassembled WGS sequence"/>
</dbReference>
<keyword evidence="1" id="KW-1133">Transmembrane helix</keyword>
<comment type="caution">
    <text evidence="3">The sequence shown here is derived from an EMBL/GenBank/DDBJ whole genome shotgun (WGS) entry which is preliminary data.</text>
</comment>
<dbReference type="Gene3D" id="3.40.50.11700">
    <property type="match status" value="1"/>
</dbReference>
<keyword evidence="1" id="KW-0812">Transmembrane</keyword>
<accession>A0A2R7Y562</accession>
<dbReference type="AlphaFoldDB" id="A0A2R7Y562"/>
<dbReference type="InterPro" id="IPR036390">
    <property type="entry name" value="WH_DNA-bd_sf"/>
</dbReference>
<organism evidence="3 4">
    <name type="scientific">Candidatus Terraquivivens tikiterensis</name>
    <dbReference type="NCBI Taxonomy" id="1980982"/>
    <lineage>
        <taxon>Archaea</taxon>
        <taxon>Nitrososphaerota</taxon>
        <taxon>Candidatus Wolframiiraptoraceae</taxon>
        <taxon>Candidatus Terraquivivens</taxon>
    </lineage>
</organism>
<evidence type="ECO:0000256" key="1">
    <source>
        <dbReference type="SAM" id="Phobius"/>
    </source>
</evidence>
<evidence type="ECO:0000313" key="4">
    <source>
        <dbReference type="Proteomes" id="UP000244066"/>
    </source>
</evidence>
<dbReference type="EMBL" id="NDWU01000008">
    <property type="protein sequence ID" value="PUA32654.1"/>
    <property type="molecule type" value="Genomic_DNA"/>
</dbReference>
<reference evidence="3 4" key="1">
    <citation type="submission" date="2017-04" db="EMBL/GenBank/DDBJ databases">
        <title>Draft Aigarchaeota genome from a New Zealand hot spring.</title>
        <authorList>
            <person name="Reysenbach A.-L."/>
            <person name="Donaho J.A."/>
            <person name="Gerhart J."/>
            <person name="Kelley J.F."/>
            <person name="Kouba K."/>
            <person name="Podar M."/>
            <person name="Stott M."/>
        </authorList>
    </citation>
    <scope>NUCLEOTIDE SEQUENCE [LARGE SCALE GENOMIC DNA]</scope>
    <source>
        <strain evidence="3">NZ13_MG1</strain>
    </source>
</reference>
<evidence type="ECO:0000259" key="2">
    <source>
        <dbReference type="Pfam" id="PF22662"/>
    </source>
</evidence>
<gene>
    <name evidence="3" type="ORF">B9J98_04165</name>
</gene>
<feature type="domain" description="Csa3 N-terminal" evidence="2">
    <location>
        <begin position="7"/>
        <end position="124"/>
    </location>
</feature>
<protein>
    <recommendedName>
        <fullName evidence="2">Csa3 N-terminal domain-containing protein</fullName>
    </recommendedName>
</protein>
<name>A0A2R7Y562_9ARCH</name>
<dbReference type="InterPro" id="IPR054588">
    <property type="entry name" value="Csa3_N"/>
</dbReference>